<keyword evidence="2" id="KW-0698">rRNA processing</keyword>
<reference evidence="4 5" key="1">
    <citation type="journal article" date="2017" name="Plant Biotechnol. J.">
        <title>A comprehensive draft genome sequence for lupin (Lupinus angustifolius), an emerging health food: insights into plant-microbe interactions and legume evolution.</title>
        <authorList>
            <person name="Hane J.K."/>
            <person name="Ming Y."/>
            <person name="Kamphuis L.G."/>
            <person name="Nelson M.N."/>
            <person name="Garg G."/>
            <person name="Atkins C.A."/>
            <person name="Bayer P.E."/>
            <person name="Bravo A."/>
            <person name="Bringans S."/>
            <person name="Cannon S."/>
            <person name="Edwards D."/>
            <person name="Foley R."/>
            <person name="Gao L.L."/>
            <person name="Harrison M.J."/>
            <person name="Huang W."/>
            <person name="Hurgobin B."/>
            <person name="Li S."/>
            <person name="Liu C.W."/>
            <person name="McGrath A."/>
            <person name="Morahan G."/>
            <person name="Murray J."/>
            <person name="Weller J."/>
            <person name="Jian J."/>
            <person name="Singh K.B."/>
        </authorList>
    </citation>
    <scope>NUCLEOTIDE SEQUENCE [LARGE SCALE GENOMIC DNA]</scope>
    <source>
        <strain evidence="5">cv. Tanjil</strain>
        <tissue evidence="4">Whole plant</tissue>
    </source>
</reference>
<dbReference type="GO" id="GO:0006364">
    <property type="term" value="P:rRNA processing"/>
    <property type="evidence" value="ECO:0007669"/>
    <property type="project" value="UniProtKB-KW"/>
</dbReference>
<gene>
    <name evidence="4" type="ORF">TanjilG_21214</name>
</gene>
<dbReference type="InterPro" id="IPR019398">
    <property type="entry name" value="Pre-rRNA_process_TSR2"/>
</dbReference>
<keyword evidence="5" id="KW-1185">Reference proteome</keyword>
<comment type="similarity">
    <text evidence="1">Belongs to the TSR2 family.</text>
</comment>
<evidence type="ECO:0000256" key="3">
    <source>
        <dbReference type="SAM" id="MobiDB-lite"/>
    </source>
</evidence>
<feature type="compositionally biased region" description="Acidic residues" evidence="3">
    <location>
        <begin position="51"/>
        <end position="65"/>
    </location>
</feature>
<dbReference type="PANTHER" id="PTHR21250">
    <property type="entry name" value="PRE-RRNA-PROCESSING PROTEIN TSR2 HOMOLOG"/>
    <property type="match status" value="1"/>
</dbReference>
<dbReference type="EMBL" id="CM007369">
    <property type="protein sequence ID" value="OIW05229.1"/>
    <property type="molecule type" value="Genomic_DNA"/>
</dbReference>
<sequence>MDANCHISLLVAENLMVMHEEFLDGNFTSIANLREANLKQSAHPHVTQIVNDDEDDEEEDGDNEESIIRDDNSSNMNVDIPKYESNVNSMNGQVSNPLPTVSGEANDGWIAVSNRRNKVRKN</sequence>
<dbReference type="Proteomes" id="UP000188354">
    <property type="component" value="Chromosome LG09"/>
</dbReference>
<evidence type="ECO:0000313" key="5">
    <source>
        <dbReference type="Proteomes" id="UP000188354"/>
    </source>
</evidence>
<protein>
    <submittedName>
        <fullName evidence="4">Uncharacterized protein</fullName>
    </submittedName>
</protein>
<evidence type="ECO:0000256" key="1">
    <source>
        <dbReference type="ARBA" id="ARBA00006524"/>
    </source>
</evidence>
<dbReference type="Gramene" id="OIW05229">
    <property type="protein sequence ID" value="OIW05229"/>
    <property type="gene ID" value="TanjilG_21214"/>
</dbReference>
<accession>A0A4P1R8V5</accession>
<name>A0A4P1R8V5_LUPAN</name>
<feature type="region of interest" description="Disordered" evidence="3">
    <location>
        <begin position="41"/>
        <end position="122"/>
    </location>
</feature>
<organism evidence="4 5">
    <name type="scientific">Lupinus angustifolius</name>
    <name type="common">Narrow-leaved blue lupine</name>
    <dbReference type="NCBI Taxonomy" id="3871"/>
    <lineage>
        <taxon>Eukaryota</taxon>
        <taxon>Viridiplantae</taxon>
        <taxon>Streptophyta</taxon>
        <taxon>Embryophyta</taxon>
        <taxon>Tracheophyta</taxon>
        <taxon>Spermatophyta</taxon>
        <taxon>Magnoliopsida</taxon>
        <taxon>eudicotyledons</taxon>
        <taxon>Gunneridae</taxon>
        <taxon>Pentapetalae</taxon>
        <taxon>rosids</taxon>
        <taxon>fabids</taxon>
        <taxon>Fabales</taxon>
        <taxon>Fabaceae</taxon>
        <taxon>Papilionoideae</taxon>
        <taxon>50 kb inversion clade</taxon>
        <taxon>genistoids sensu lato</taxon>
        <taxon>core genistoids</taxon>
        <taxon>Genisteae</taxon>
        <taxon>Lupinus</taxon>
    </lineage>
</organism>
<evidence type="ECO:0000313" key="4">
    <source>
        <dbReference type="EMBL" id="OIW05229.1"/>
    </source>
</evidence>
<feature type="compositionally biased region" description="Polar residues" evidence="3">
    <location>
        <begin position="85"/>
        <end position="99"/>
    </location>
</feature>
<proteinExistence type="inferred from homology"/>
<evidence type="ECO:0000256" key="2">
    <source>
        <dbReference type="ARBA" id="ARBA00022552"/>
    </source>
</evidence>
<dbReference type="AlphaFoldDB" id="A0A4P1R8V5"/>
<dbReference type="STRING" id="3871.A0A4P1R8V5"/>